<gene>
    <name evidence="1" type="ORF">RCIA43</name>
</gene>
<dbReference type="Proteomes" id="UP000000663">
    <property type="component" value="Chromosome"/>
</dbReference>
<name>Q0W609_METAR</name>
<dbReference type="AlphaFoldDB" id="Q0W609"/>
<protein>
    <submittedName>
        <fullName evidence="1">Uncharacterized protein</fullName>
    </submittedName>
</protein>
<dbReference type="InterPro" id="IPR010863">
    <property type="entry name" value="EarA-like"/>
</dbReference>
<dbReference type="KEGG" id="rci:RCIA43"/>
<dbReference type="eggNOG" id="arCOG03422">
    <property type="taxonomic scope" value="Archaea"/>
</dbReference>
<reference evidence="1 2" key="1">
    <citation type="journal article" date="2006" name="Science">
        <title>Genome of rice cluster I archaea -- the key methane producers in the rice rhizosphere.</title>
        <authorList>
            <person name="Erkel C."/>
            <person name="Kube M."/>
            <person name="Reinhardt R."/>
            <person name="Liesack W."/>
        </authorList>
    </citation>
    <scope>NUCLEOTIDE SEQUENCE [LARGE SCALE GENOMIC DNA]</scope>
    <source>
        <strain evidence="2">DSM 22066 / NBRC 105507 / MRE50</strain>
    </source>
</reference>
<evidence type="ECO:0000313" key="2">
    <source>
        <dbReference type="Proteomes" id="UP000000663"/>
    </source>
</evidence>
<dbReference type="Pfam" id="PF07381">
    <property type="entry name" value="EarA"/>
    <property type="match status" value="1"/>
</dbReference>
<accession>Q0W609</accession>
<sequence>MKAVGKTTTMYDASKLTKLGYTNIKLAVIGDDRKYKRMYSLVNTGLVCCEEVEDRCYLTLTDKGARAALVLEASR</sequence>
<proteinExistence type="predicted"/>
<dbReference type="EMBL" id="AM114193">
    <property type="protein sequence ID" value="CAJ36184.1"/>
    <property type="molecule type" value="Genomic_DNA"/>
</dbReference>
<keyword evidence="2" id="KW-1185">Reference proteome</keyword>
<evidence type="ECO:0000313" key="1">
    <source>
        <dbReference type="EMBL" id="CAJ36184.1"/>
    </source>
</evidence>
<organism evidence="1 2">
    <name type="scientific">Methanocella arvoryzae (strain DSM 22066 / NBRC 105507 / MRE50)</name>
    <dbReference type="NCBI Taxonomy" id="351160"/>
    <lineage>
        <taxon>Archaea</taxon>
        <taxon>Methanobacteriati</taxon>
        <taxon>Methanobacteriota</taxon>
        <taxon>Stenosarchaea group</taxon>
        <taxon>Methanomicrobia</taxon>
        <taxon>Methanocellales</taxon>
        <taxon>Methanocellaceae</taxon>
        <taxon>Methanocella</taxon>
    </lineage>
</organism>